<gene>
    <name evidence="2" type="ORF">Pyn_03326</name>
</gene>
<feature type="region of interest" description="Disordered" evidence="1">
    <location>
        <begin position="1"/>
        <end position="65"/>
    </location>
</feature>
<reference evidence="2 3" key="1">
    <citation type="submission" date="2018-02" db="EMBL/GenBank/DDBJ databases">
        <title>Draft genome of wild Prunus yedoensis var. nudiflora.</title>
        <authorList>
            <person name="Baek S."/>
            <person name="Kim J.-H."/>
            <person name="Choi K."/>
            <person name="Kim G.-B."/>
            <person name="Cho A."/>
            <person name="Jang H."/>
            <person name="Shin C.-H."/>
            <person name="Yu H.-J."/>
            <person name="Mun J.-H."/>
        </authorList>
    </citation>
    <scope>NUCLEOTIDE SEQUENCE [LARGE SCALE GENOMIC DNA]</scope>
    <source>
        <strain evidence="3">cv. Jeju island</strain>
        <tissue evidence="2">Leaf</tissue>
    </source>
</reference>
<feature type="compositionally biased region" description="Basic and acidic residues" evidence="1">
    <location>
        <begin position="19"/>
        <end position="41"/>
    </location>
</feature>
<evidence type="ECO:0000256" key="1">
    <source>
        <dbReference type="SAM" id="MobiDB-lite"/>
    </source>
</evidence>
<protein>
    <submittedName>
        <fullName evidence="2">Uncharacterized protein</fullName>
    </submittedName>
</protein>
<evidence type="ECO:0000313" key="2">
    <source>
        <dbReference type="EMBL" id="PQQ13219.1"/>
    </source>
</evidence>
<dbReference type="EMBL" id="PJQY01000312">
    <property type="protein sequence ID" value="PQQ13219.1"/>
    <property type="molecule type" value="Genomic_DNA"/>
</dbReference>
<feature type="compositionally biased region" description="Polar residues" evidence="1">
    <location>
        <begin position="1"/>
        <end position="14"/>
    </location>
</feature>
<keyword evidence="3" id="KW-1185">Reference proteome</keyword>
<name>A0A314Z2N0_PRUYE</name>
<organism evidence="2 3">
    <name type="scientific">Prunus yedoensis var. nudiflora</name>
    <dbReference type="NCBI Taxonomy" id="2094558"/>
    <lineage>
        <taxon>Eukaryota</taxon>
        <taxon>Viridiplantae</taxon>
        <taxon>Streptophyta</taxon>
        <taxon>Embryophyta</taxon>
        <taxon>Tracheophyta</taxon>
        <taxon>Spermatophyta</taxon>
        <taxon>Magnoliopsida</taxon>
        <taxon>eudicotyledons</taxon>
        <taxon>Gunneridae</taxon>
        <taxon>Pentapetalae</taxon>
        <taxon>rosids</taxon>
        <taxon>fabids</taxon>
        <taxon>Rosales</taxon>
        <taxon>Rosaceae</taxon>
        <taxon>Amygdaloideae</taxon>
        <taxon>Amygdaleae</taxon>
        <taxon>Prunus</taxon>
    </lineage>
</organism>
<sequence>MSESASPELSSMENSAEIPAEKHKTIEREQIPDDLKADKASGSEIPLKLKHLLPPDSFLDGNRSH</sequence>
<evidence type="ECO:0000313" key="3">
    <source>
        <dbReference type="Proteomes" id="UP000250321"/>
    </source>
</evidence>
<comment type="caution">
    <text evidence="2">The sequence shown here is derived from an EMBL/GenBank/DDBJ whole genome shotgun (WGS) entry which is preliminary data.</text>
</comment>
<dbReference type="AlphaFoldDB" id="A0A314Z2N0"/>
<accession>A0A314Z2N0</accession>
<proteinExistence type="predicted"/>
<dbReference type="Proteomes" id="UP000250321">
    <property type="component" value="Unassembled WGS sequence"/>
</dbReference>